<dbReference type="EMBL" id="JRPN01000006">
    <property type="protein sequence ID" value="KGT79847.1"/>
    <property type="molecule type" value="Genomic_DNA"/>
</dbReference>
<dbReference type="AlphaFoldDB" id="A0A0A3XZG8"/>
<dbReference type="Proteomes" id="UP000030377">
    <property type="component" value="Unassembled WGS sequence"/>
</dbReference>
<feature type="coiled-coil region" evidence="1">
    <location>
        <begin position="1"/>
        <end position="28"/>
    </location>
</feature>
<organism evidence="3 4">
    <name type="scientific">Bradyrhizobium japonicum</name>
    <dbReference type="NCBI Taxonomy" id="375"/>
    <lineage>
        <taxon>Bacteria</taxon>
        <taxon>Pseudomonadati</taxon>
        <taxon>Pseudomonadota</taxon>
        <taxon>Alphaproteobacteria</taxon>
        <taxon>Hyphomicrobiales</taxon>
        <taxon>Nitrobacteraceae</taxon>
        <taxon>Bradyrhizobium</taxon>
    </lineage>
</organism>
<comment type="caution">
    <text evidence="3">The sequence shown here is derived from an EMBL/GenBank/DDBJ whole genome shotgun (WGS) entry which is preliminary data.</text>
</comment>
<reference evidence="3 4" key="1">
    <citation type="submission" date="2014-09" db="EMBL/GenBank/DDBJ databases">
        <title>Draft genome of Bradyrhizobium japonicum Is-34.</title>
        <authorList>
            <person name="Tsurumaru H."/>
            <person name="Yamakawa T."/>
            <person name="Hashimoto S."/>
            <person name="Okizaki K."/>
            <person name="Kanesaki Y."/>
            <person name="Yoshikawa H."/>
            <person name="Yajima S."/>
        </authorList>
    </citation>
    <scope>NUCLEOTIDE SEQUENCE [LARGE SCALE GENOMIC DNA]</scope>
    <source>
        <strain evidence="3 4">Is-34</strain>
    </source>
</reference>
<gene>
    <name evidence="3" type="ORF">MA20_10070</name>
</gene>
<evidence type="ECO:0000256" key="1">
    <source>
        <dbReference type="SAM" id="Coils"/>
    </source>
</evidence>
<dbReference type="STRING" id="375.BKD09_RS39940"/>
<proteinExistence type="predicted"/>
<sequence length="61" mass="6879">MGEVVRLITRAERERERLIREARAIYDAVFPPGDPDGERPVEPRSTTRAATQSPSTSKELL</sequence>
<name>A0A0A3XZG8_BRAJP</name>
<dbReference type="RefSeq" id="WP_041955056.1">
    <property type="nucleotide sequence ID" value="NZ_CP081350.1"/>
</dbReference>
<feature type="region of interest" description="Disordered" evidence="2">
    <location>
        <begin position="29"/>
        <end position="61"/>
    </location>
</feature>
<accession>A0A0A3XZG8</accession>
<evidence type="ECO:0000313" key="3">
    <source>
        <dbReference type="EMBL" id="KGT79847.1"/>
    </source>
</evidence>
<evidence type="ECO:0000256" key="2">
    <source>
        <dbReference type="SAM" id="MobiDB-lite"/>
    </source>
</evidence>
<feature type="compositionally biased region" description="Polar residues" evidence="2">
    <location>
        <begin position="44"/>
        <end position="61"/>
    </location>
</feature>
<evidence type="ECO:0000313" key="4">
    <source>
        <dbReference type="Proteomes" id="UP000030377"/>
    </source>
</evidence>
<protein>
    <submittedName>
        <fullName evidence="3">Uncharacterized protein</fullName>
    </submittedName>
</protein>
<keyword evidence="1" id="KW-0175">Coiled coil</keyword>